<sequence length="239" mass="27116">MKKHLIYICILWIVSISCSNDDNLPNIRPSATGEYTDARDGNTYQWVRLGKQEWMASNLKYGTLYYENEYDGPLADGYGDPRQVIADGLGFDFEVDFNEHGNLYTWEEALAACPEGWRLPTDEDWQNLETTLGMSAVTAASKGWRGKGVTTLLRQEEGTGLGLQLAGNASLSGVPERLYLNFLKEFGYYWTATEEENNGLQETTVFYRKIFGSRTTVYRDAAPLNILMRIRCVRDAQKD</sequence>
<evidence type="ECO:0000313" key="5">
    <source>
        <dbReference type="Proteomes" id="UP000286038"/>
    </source>
</evidence>
<dbReference type="Proteomes" id="UP000283589">
    <property type="component" value="Unassembled WGS sequence"/>
</dbReference>
<dbReference type="EMBL" id="QRPV01000003">
    <property type="protein sequence ID" value="RHM46056.1"/>
    <property type="molecule type" value="Genomic_DNA"/>
</dbReference>
<gene>
    <name evidence="2" type="ORF">DWW18_01185</name>
    <name evidence="3" type="ORF">DWZ68_03600</name>
</gene>
<dbReference type="NCBIfam" id="TIGR02145">
    <property type="entry name" value="Fib_succ_major"/>
    <property type="match status" value="1"/>
</dbReference>
<dbReference type="RefSeq" id="WP_118258370.1">
    <property type="nucleotide sequence ID" value="NZ_CABJDM010000003.1"/>
</dbReference>
<evidence type="ECO:0000313" key="3">
    <source>
        <dbReference type="EMBL" id="RHM46056.1"/>
    </source>
</evidence>
<dbReference type="STRING" id="1121130.GCA_000519105_00432"/>
<dbReference type="AlphaFoldDB" id="A0A412X7J8"/>
<organism evidence="2 4">
    <name type="scientific">Butyricimonas virosa</name>
    <dbReference type="NCBI Taxonomy" id="544645"/>
    <lineage>
        <taxon>Bacteria</taxon>
        <taxon>Pseudomonadati</taxon>
        <taxon>Bacteroidota</taxon>
        <taxon>Bacteroidia</taxon>
        <taxon>Bacteroidales</taxon>
        <taxon>Odoribacteraceae</taxon>
        <taxon>Butyricimonas</taxon>
    </lineage>
</organism>
<name>A0A412X7J8_9BACT</name>
<dbReference type="EMBL" id="QRZA01000001">
    <property type="protein sequence ID" value="RGV36829.1"/>
    <property type="molecule type" value="Genomic_DNA"/>
</dbReference>
<reference evidence="4 5" key="1">
    <citation type="submission" date="2018-08" db="EMBL/GenBank/DDBJ databases">
        <title>A genome reference for cultivated species of the human gut microbiota.</title>
        <authorList>
            <person name="Zou Y."/>
            <person name="Xue W."/>
            <person name="Luo G."/>
        </authorList>
    </citation>
    <scope>NUCLEOTIDE SEQUENCE [LARGE SCALE GENOMIC DNA]</scope>
    <source>
        <strain evidence="2 4">AF14-49</strain>
        <strain evidence="3 5">AF34-33</strain>
    </source>
</reference>
<evidence type="ECO:0000313" key="2">
    <source>
        <dbReference type="EMBL" id="RGV36829.1"/>
    </source>
</evidence>
<protein>
    <recommendedName>
        <fullName evidence="1">Fibrobacter succinogenes major paralogous domain-containing protein</fullName>
    </recommendedName>
</protein>
<evidence type="ECO:0000313" key="4">
    <source>
        <dbReference type="Proteomes" id="UP000283589"/>
    </source>
</evidence>
<dbReference type="PROSITE" id="PS51257">
    <property type="entry name" value="PROKAR_LIPOPROTEIN"/>
    <property type="match status" value="1"/>
</dbReference>
<accession>A0A412X7J8</accession>
<evidence type="ECO:0000259" key="1">
    <source>
        <dbReference type="Pfam" id="PF09603"/>
    </source>
</evidence>
<dbReference type="Proteomes" id="UP000286038">
    <property type="component" value="Unassembled WGS sequence"/>
</dbReference>
<dbReference type="InterPro" id="IPR011871">
    <property type="entry name" value="Fib_succ_major"/>
</dbReference>
<feature type="domain" description="Fibrobacter succinogenes major paralogous" evidence="1">
    <location>
        <begin position="47"/>
        <end position="234"/>
    </location>
</feature>
<proteinExistence type="predicted"/>
<dbReference type="Pfam" id="PF09603">
    <property type="entry name" value="Fib_succ_major"/>
    <property type="match status" value="1"/>
</dbReference>
<comment type="caution">
    <text evidence="2">The sequence shown here is derived from an EMBL/GenBank/DDBJ whole genome shotgun (WGS) entry which is preliminary data.</text>
</comment>